<evidence type="ECO:0008006" key="3">
    <source>
        <dbReference type="Google" id="ProtNLM"/>
    </source>
</evidence>
<dbReference type="InterPro" id="IPR032787">
    <property type="entry name" value="Prok-E2_D"/>
</dbReference>
<comment type="caution">
    <text evidence="1">The sequence shown here is derived from an EMBL/GenBank/DDBJ whole genome shotgun (WGS) entry which is preliminary data.</text>
</comment>
<sequence>MDFATPTAKCNSSERSAKAKKLEFKFGLVVTNVGITRHDINKDGMLMDGVWLDEESTIVTLENILNKAQTSLTNEKEKDGIQITPANVLYEDSSMLVWYIDQRICHQWYLSGQKMLMNVPHPRILFIAAKDKRYMGLVAIPKGTDRPTAETPVYHCPVANVYIDCHMCIGSAPYPTEVSYKTMADVEDVIFKSQYSGFKFDSMKSGDNFENFEKLQNKPEFPDELLKSAPDVATNVGEYIQVIKDRLAR</sequence>
<dbReference type="Pfam" id="PF14460">
    <property type="entry name" value="Prok-E2_D"/>
    <property type="match status" value="1"/>
</dbReference>
<dbReference type="AlphaFoldDB" id="A0A0C1VU54"/>
<dbReference type="RefSeq" id="WP_020194591.1">
    <property type="nucleotide sequence ID" value="NZ_BAOH01000005.1"/>
</dbReference>
<reference evidence="1 2" key="1">
    <citation type="submission" date="2014-07" db="EMBL/GenBank/DDBJ databases">
        <title>Unique and conserved regions in Vibrio harveyi and related species in comparison with the shrimp pathogen Vibrio harveyi CAIM 1792.</title>
        <authorList>
            <person name="Espinoza-Valles I."/>
            <person name="Vora G."/>
            <person name="Leekitcharoenphon P."/>
            <person name="Ussery D."/>
            <person name="Hoj L."/>
            <person name="Gomez-Gil B."/>
        </authorList>
    </citation>
    <scope>NUCLEOTIDE SEQUENCE [LARGE SCALE GENOMIC DNA]</scope>
    <source>
        <strain evidence="2">CAIM 1854 / LMG 25443</strain>
    </source>
</reference>
<gene>
    <name evidence="1" type="ORF">H735_10745</name>
</gene>
<dbReference type="PATRIC" id="fig|1229493.5.peg.1239"/>
<dbReference type="EMBL" id="JPRD01000015">
    <property type="protein sequence ID" value="KIF53388.1"/>
    <property type="molecule type" value="Genomic_DNA"/>
</dbReference>
<protein>
    <recommendedName>
        <fullName evidence="3">PRTRC system protein B</fullName>
    </recommendedName>
</protein>
<name>A0A0C1VU54_9VIBR</name>
<accession>A0A0C1VU54</accession>
<evidence type="ECO:0000313" key="1">
    <source>
        <dbReference type="EMBL" id="KIF53388.1"/>
    </source>
</evidence>
<dbReference type="Proteomes" id="UP000031586">
    <property type="component" value="Unassembled WGS sequence"/>
</dbReference>
<proteinExistence type="predicted"/>
<organism evidence="1 2">
    <name type="scientific">Vibrio owensii CAIM 1854 = LMG 25443</name>
    <dbReference type="NCBI Taxonomy" id="1229493"/>
    <lineage>
        <taxon>Bacteria</taxon>
        <taxon>Pseudomonadati</taxon>
        <taxon>Pseudomonadota</taxon>
        <taxon>Gammaproteobacteria</taxon>
        <taxon>Vibrionales</taxon>
        <taxon>Vibrionaceae</taxon>
        <taxon>Vibrio</taxon>
    </lineage>
</organism>
<evidence type="ECO:0000313" key="2">
    <source>
        <dbReference type="Proteomes" id="UP000031586"/>
    </source>
</evidence>